<organism evidence="10 11">
    <name type="scientific">Oceanococcus atlanticus</name>
    <dbReference type="NCBI Taxonomy" id="1317117"/>
    <lineage>
        <taxon>Bacteria</taxon>
        <taxon>Pseudomonadati</taxon>
        <taxon>Pseudomonadota</taxon>
        <taxon>Gammaproteobacteria</taxon>
        <taxon>Chromatiales</taxon>
        <taxon>Oceanococcaceae</taxon>
        <taxon>Oceanococcus</taxon>
    </lineage>
</organism>
<dbReference type="InterPro" id="IPR016032">
    <property type="entry name" value="Sig_transdc_resp-reg_C-effctor"/>
</dbReference>
<keyword evidence="1" id="KW-0597">Phosphoprotein</keyword>
<dbReference type="InterPro" id="IPR039420">
    <property type="entry name" value="WalR-like"/>
</dbReference>
<dbReference type="EMBL" id="AQQV01000001">
    <property type="protein sequence ID" value="ORE89051.1"/>
    <property type="molecule type" value="Genomic_DNA"/>
</dbReference>
<dbReference type="GO" id="GO:0032993">
    <property type="term" value="C:protein-DNA complex"/>
    <property type="evidence" value="ECO:0007669"/>
    <property type="project" value="TreeGrafter"/>
</dbReference>
<dbReference type="InterPro" id="IPR001867">
    <property type="entry name" value="OmpR/PhoB-type_DNA-bd"/>
</dbReference>
<dbReference type="InterPro" id="IPR036388">
    <property type="entry name" value="WH-like_DNA-bd_sf"/>
</dbReference>
<dbReference type="AlphaFoldDB" id="A0A1Y1SIB5"/>
<evidence type="ECO:0000256" key="3">
    <source>
        <dbReference type="ARBA" id="ARBA00023015"/>
    </source>
</evidence>
<dbReference type="PROSITE" id="PS50110">
    <property type="entry name" value="RESPONSE_REGULATORY"/>
    <property type="match status" value="1"/>
</dbReference>
<evidence type="ECO:0000256" key="7">
    <source>
        <dbReference type="PROSITE-ProRule" id="PRU01091"/>
    </source>
</evidence>
<keyword evidence="2" id="KW-0902">Two-component regulatory system</keyword>
<name>A0A1Y1SIB5_9GAMM</name>
<evidence type="ECO:0000256" key="4">
    <source>
        <dbReference type="ARBA" id="ARBA00023125"/>
    </source>
</evidence>
<dbReference type="SMART" id="SM00862">
    <property type="entry name" value="Trans_reg_C"/>
    <property type="match status" value="1"/>
</dbReference>
<dbReference type="Pfam" id="PF00486">
    <property type="entry name" value="Trans_reg_C"/>
    <property type="match status" value="1"/>
</dbReference>
<dbReference type="Gene3D" id="3.40.50.2300">
    <property type="match status" value="1"/>
</dbReference>
<evidence type="ECO:0000259" key="8">
    <source>
        <dbReference type="PROSITE" id="PS50110"/>
    </source>
</evidence>
<keyword evidence="3" id="KW-0805">Transcription regulation</keyword>
<evidence type="ECO:0000256" key="2">
    <source>
        <dbReference type="ARBA" id="ARBA00023012"/>
    </source>
</evidence>
<evidence type="ECO:0000259" key="9">
    <source>
        <dbReference type="PROSITE" id="PS51755"/>
    </source>
</evidence>
<keyword evidence="5" id="KW-0804">Transcription</keyword>
<dbReference type="SUPFAM" id="SSF52172">
    <property type="entry name" value="CheY-like"/>
    <property type="match status" value="1"/>
</dbReference>
<feature type="DNA-binding region" description="OmpR/PhoB-type" evidence="7">
    <location>
        <begin position="134"/>
        <end position="235"/>
    </location>
</feature>
<comment type="caution">
    <text evidence="10">The sequence shown here is derived from an EMBL/GenBank/DDBJ whole genome shotgun (WGS) entry which is preliminary data.</text>
</comment>
<evidence type="ECO:0000313" key="10">
    <source>
        <dbReference type="EMBL" id="ORE89051.1"/>
    </source>
</evidence>
<dbReference type="GO" id="GO:0005829">
    <property type="term" value="C:cytosol"/>
    <property type="evidence" value="ECO:0007669"/>
    <property type="project" value="TreeGrafter"/>
</dbReference>
<proteinExistence type="predicted"/>
<evidence type="ECO:0000256" key="5">
    <source>
        <dbReference type="ARBA" id="ARBA00023163"/>
    </source>
</evidence>
<accession>A0A1Y1SIB5</accession>
<dbReference type="PROSITE" id="PS51755">
    <property type="entry name" value="OMPR_PHOB"/>
    <property type="match status" value="1"/>
</dbReference>
<dbReference type="Proteomes" id="UP000192342">
    <property type="component" value="Unassembled WGS sequence"/>
</dbReference>
<feature type="domain" description="Response regulatory" evidence="8">
    <location>
        <begin position="5"/>
        <end position="118"/>
    </location>
</feature>
<dbReference type="GO" id="GO:0006355">
    <property type="term" value="P:regulation of DNA-templated transcription"/>
    <property type="evidence" value="ECO:0007669"/>
    <property type="project" value="InterPro"/>
</dbReference>
<comment type="caution">
    <text evidence="6">Lacks conserved residue(s) required for the propagation of feature annotation.</text>
</comment>
<evidence type="ECO:0000256" key="1">
    <source>
        <dbReference type="ARBA" id="ARBA00022553"/>
    </source>
</evidence>
<sequence length="240" mass="26462">MGMRQILLIDGDTESREKTRQHLLSRGAAVSAQPGAEDLDTLLAGQRFDLVVCALDLPQDNGFSVTARVRMNSHAGVILIAADSNRDDRLLALTVGADHVISRPVDLRELDMLIDNLQRRLQMLGDASSDRASDQGPQRPAHWVFDPAQWTLCPPAGESIQLSLAEYIVLGRLLDQPGEPVRRDELLRVLDRQDVRVFSRNLDMVISRLRRKAARAGAVSLPVMAARGIGYVFTGRVVVV</sequence>
<dbReference type="InterPro" id="IPR001789">
    <property type="entry name" value="Sig_transdc_resp-reg_receiver"/>
</dbReference>
<dbReference type="SUPFAM" id="SSF46894">
    <property type="entry name" value="C-terminal effector domain of the bipartite response regulators"/>
    <property type="match status" value="1"/>
</dbReference>
<protein>
    <submittedName>
        <fullName evidence="10">Winged helix family two component transcriptional regulator</fullName>
    </submittedName>
</protein>
<dbReference type="CDD" id="cd00383">
    <property type="entry name" value="trans_reg_C"/>
    <property type="match status" value="1"/>
</dbReference>
<dbReference type="STRING" id="1317117.ATO7_04210"/>
<evidence type="ECO:0000313" key="11">
    <source>
        <dbReference type="Proteomes" id="UP000192342"/>
    </source>
</evidence>
<dbReference type="Gene3D" id="1.10.10.10">
    <property type="entry name" value="Winged helix-like DNA-binding domain superfamily/Winged helix DNA-binding domain"/>
    <property type="match status" value="1"/>
</dbReference>
<evidence type="ECO:0000256" key="6">
    <source>
        <dbReference type="PROSITE-ProRule" id="PRU00169"/>
    </source>
</evidence>
<dbReference type="Pfam" id="PF00072">
    <property type="entry name" value="Response_reg"/>
    <property type="match status" value="1"/>
</dbReference>
<dbReference type="GO" id="GO:0000156">
    <property type="term" value="F:phosphorelay response regulator activity"/>
    <property type="evidence" value="ECO:0007669"/>
    <property type="project" value="TreeGrafter"/>
</dbReference>
<keyword evidence="11" id="KW-1185">Reference proteome</keyword>
<dbReference type="SMART" id="SM00448">
    <property type="entry name" value="REC"/>
    <property type="match status" value="1"/>
</dbReference>
<gene>
    <name evidence="10" type="ORF">ATO7_04210</name>
</gene>
<dbReference type="InterPro" id="IPR011006">
    <property type="entry name" value="CheY-like_superfamily"/>
</dbReference>
<dbReference type="GO" id="GO:0000976">
    <property type="term" value="F:transcription cis-regulatory region binding"/>
    <property type="evidence" value="ECO:0007669"/>
    <property type="project" value="TreeGrafter"/>
</dbReference>
<dbReference type="PANTHER" id="PTHR48111">
    <property type="entry name" value="REGULATOR OF RPOS"/>
    <property type="match status" value="1"/>
</dbReference>
<reference evidence="10 11" key="1">
    <citation type="submission" date="2013-04" db="EMBL/GenBank/DDBJ databases">
        <title>Oceanococcus atlanticus 22II-S10r2 Genome Sequencing.</title>
        <authorList>
            <person name="Lai Q."/>
            <person name="Li G."/>
            <person name="Shao Z."/>
        </authorList>
    </citation>
    <scope>NUCLEOTIDE SEQUENCE [LARGE SCALE GENOMIC DNA]</scope>
    <source>
        <strain evidence="10 11">22II-S10r2</strain>
    </source>
</reference>
<dbReference type="PANTHER" id="PTHR48111:SF4">
    <property type="entry name" value="DNA-BINDING DUAL TRANSCRIPTIONAL REGULATOR OMPR"/>
    <property type="match status" value="1"/>
</dbReference>
<feature type="domain" description="OmpR/PhoB-type" evidence="9">
    <location>
        <begin position="134"/>
        <end position="235"/>
    </location>
</feature>
<keyword evidence="4 7" id="KW-0238">DNA-binding</keyword>